<keyword evidence="2" id="KW-1185">Reference proteome</keyword>
<dbReference type="Proteomes" id="UP000239549">
    <property type="component" value="Unassembled WGS sequence"/>
</dbReference>
<evidence type="ECO:0000313" key="2">
    <source>
        <dbReference type="Proteomes" id="UP000239549"/>
    </source>
</evidence>
<sequence>MESSFFQIFLPVLIGLYQARRELTSFEMKFSPAGLPE</sequence>
<proteinExistence type="predicted"/>
<comment type="caution">
    <text evidence="1">The sequence shown here is derived from an EMBL/GenBank/DDBJ whole genome shotgun (WGS) entry which is preliminary data.</text>
</comment>
<reference evidence="2" key="1">
    <citation type="submission" date="2018-02" db="EMBL/GenBank/DDBJ databases">
        <title>Genome sequence of Desulfocucumis palustris strain NAW-5.</title>
        <authorList>
            <person name="Watanabe M."/>
            <person name="Kojima H."/>
            <person name="Fukui M."/>
        </authorList>
    </citation>
    <scope>NUCLEOTIDE SEQUENCE [LARGE SCALE GENOMIC DNA]</scope>
    <source>
        <strain evidence="2">NAW-5</strain>
    </source>
</reference>
<protein>
    <submittedName>
        <fullName evidence="1">Uncharacterized protein</fullName>
    </submittedName>
</protein>
<gene>
    <name evidence="1" type="ORF">DCCM_2986</name>
</gene>
<organism evidence="1 2">
    <name type="scientific">Desulfocucumis palustris</name>
    <dbReference type="NCBI Taxonomy" id="1898651"/>
    <lineage>
        <taxon>Bacteria</taxon>
        <taxon>Bacillati</taxon>
        <taxon>Bacillota</taxon>
        <taxon>Clostridia</taxon>
        <taxon>Eubacteriales</taxon>
        <taxon>Desulfocucumaceae</taxon>
        <taxon>Desulfocucumis</taxon>
    </lineage>
</organism>
<dbReference type="AlphaFoldDB" id="A0A2L2XCB5"/>
<evidence type="ECO:0000313" key="1">
    <source>
        <dbReference type="EMBL" id="GBF33875.1"/>
    </source>
</evidence>
<accession>A0A2L2XCB5</accession>
<name>A0A2L2XCB5_9FIRM</name>
<dbReference type="EMBL" id="BFAV01000123">
    <property type="protein sequence ID" value="GBF33875.1"/>
    <property type="molecule type" value="Genomic_DNA"/>
</dbReference>